<reference evidence="2" key="1">
    <citation type="submission" date="2020-05" db="EMBL/GenBank/DDBJ databases">
        <authorList>
            <person name="Chiriac C."/>
            <person name="Salcher M."/>
            <person name="Ghai R."/>
            <person name="Kavagutti S V."/>
        </authorList>
    </citation>
    <scope>NUCLEOTIDE SEQUENCE</scope>
</reference>
<gene>
    <name evidence="2" type="ORF">UFOVP1165_57</name>
</gene>
<proteinExistence type="predicted"/>
<organism evidence="2">
    <name type="scientific">uncultured Caudovirales phage</name>
    <dbReference type="NCBI Taxonomy" id="2100421"/>
    <lineage>
        <taxon>Viruses</taxon>
        <taxon>Duplodnaviria</taxon>
        <taxon>Heunggongvirae</taxon>
        <taxon>Uroviricota</taxon>
        <taxon>Caudoviricetes</taxon>
        <taxon>Peduoviridae</taxon>
        <taxon>Maltschvirus</taxon>
        <taxon>Maltschvirus maltsch</taxon>
    </lineage>
</organism>
<name>A0A6J5R8Y5_9CAUD</name>
<accession>A0A6J5R8Y5</accession>
<evidence type="ECO:0000256" key="1">
    <source>
        <dbReference type="SAM" id="MobiDB-lite"/>
    </source>
</evidence>
<sequence length="107" mass="12854">MKRTYRLIDGQWTEIVRNRSQSVAPYVQPDYPDYESPVDGRVVHGKKGRRYDLERTQSRPWEGREAEQKEVDRHNAYQEQKMDRRLEETTRRTLAQMHPAKRRILGA</sequence>
<protein>
    <submittedName>
        <fullName evidence="2">Uncharacterized protein</fullName>
    </submittedName>
</protein>
<dbReference type="EMBL" id="LR797120">
    <property type="protein sequence ID" value="CAB4188164.1"/>
    <property type="molecule type" value="Genomic_DNA"/>
</dbReference>
<feature type="compositionally biased region" description="Basic and acidic residues" evidence="1">
    <location>
        <begin position="50"/>
        <end position="91"/>
    </location>
</feature>
<evidence type="ECO:0000313" key="2">
    <source>
        <dbReference type="EMBL" id="CAB4188164.1"/>
    </source>
</evidence>
<feature type="region of interest" description="Disordered" evidence="1">
    <location>
        <begin position="27"/>
        <end position="107"/>
    </location>
</feature>